<dbReference type="Pfam" id="PF09511">
    <property type="entry name" value="RNA_lig_T4_1"/>
    <property type="match status" value="1"/>
</dbReference>
<dbReference type="RefSeq" id="YP_009618540.1">
    <property type="nucleotide sequence ID" value="NC_042074.1"/>
</dbReference>
<name>A0A2D0Z1M8_9CAUD</name>
<proteinExistence type="predicted"/>
<dbReference type="Proteomes" id="UP000241249">
    <property type="component" value="Segment"/>
</dbReference>
<evidence type="ECO:0000259" key="1">
    <source>
        <dbReference type="Pfam" id="PF09511"/>
    </source>
</evidence>
<keyword evidence="3" id="KW-1185">Reference proteome</keyword>
<evidence type="ECO:0000313" key="2">
    <source>
        <dbReference type="EMBL" id="ASV43513.1"/>
    </source>
</evidence>
<sequence>MKFNVQDLIDTGLVVAKEYPNGLKVLKYSKEVFFKSLWNTDPRLLECRGRVVDADWNVVVNPFAKVFNYLEQGAGKGLHPQCLVRVVYKVNGFLGCVTNTEKYGMLFSTTGTLDSEFSKLLEKKYREVETIPLQYGVTYMFEVCDKSDPHVVEEEEGLYLIGARTVEGQYYTEADLDWTASVYGWKRPKHKLLPLNEVLQLLKETKGEGFMVKNPMTDETHFKGKSDHYLTKKLLMRLGKGRVEQLFSKPEEFKRFIQDEEFFGFVDYLTNHIGSELWKGMTDQERRTLIECWLSKNNIF</sequence>
<protein>
    <submittedName>
        <fullName evidence="2">RNA ligase</fullName>
    </submittedName>
</protein>
<dbReference type="GeneID" id="40095087"/>
<dbReference type="InterPro" id="IPR019039">
    <property type="entry name" value="T4-Rnl1-like_N"/>
</dbReference>
<accession>A0A2D0Z1M8</accession>
<reference evidence="2 3" key="1">
    <citation type="journal article" date="2017" name="Sci. Rep.">
        <title>Analysis of the CRISPR-Cas system in bacteriophages active on epidemic strains of Vibrio cholerae in Bangladesh.</title>
        <authorList>
            <person name="Naser I.B."/>
            <person name="Hoque M.M."/>
            <person name="Nahid M.A."/>
            <person name="Tareq T.M."/>
            <person name="Rocky M.K."/>
            <person name="Faruque S.M."/>
        </authorList>
    </citation>
    <scope>NUCLEOTIDE SEQUENCE [LARGE SCALE GENOMIC DNA]</scope>
</reference>
<dbReference type="KEGG" id="vg:40095087"/>
<organism evidence="2 3">
    <name type="scientific">Vibrio phage JSF10</name>
    <dbReference type="NCBI Taxonomy" id="1983593"/>
    <lineage>
        <taxon>Viruses</taxon>
        <taxon>Duplodnaviria</taxon>
        <taxon>Heunggongvirae</taxon>
        <taxon>Uroviricota</taxon>
        <taxon>Caudoviricetes</taxon>
        <taxon>Demerecviridae</taxon>
        <taxon>Ermolyevavirinae</taxon>
        <taxon>Jesfedecavirus</taxon>
        <taxon>Jesfedecavirus JSF10</taxon>
    </lineage>
</organism>
<dbReference type="GO" id="GO:0016874">
    <property type="term" value="F:ligase activity"/>
    <property type="evidence" value="ECO:0007669"/>
    <property type="project" value="UniProtKB-KW"/>
</dbReference>
<dbReference type="OrthoDB" id="8076at10239"/>
<keyword evidence="2" id="KW-0436">Ligase</keyword>
<evidence type="ECO:0000313" key="3">
    <source>
        <dbReference type="Proteomes" id="UP000241249"/>
    </source>
</evidence>
<feature type="domain" description="T4 RNA ligase 1-like N-terminal" evidence="1">
    <location>
        <begin position="46"/>
        <end position="225"/>
    </location>
</feature>
<dbReference type="EMBL" id="KY883654">
    <property type="protein sequence ID" value="ASV43513.1"/>
    <property type="molecule type" value="Genomic_DNA"/>
</dbReference>